<dbReference type="InterPro" id="IPR020635">
    <property type="entry name" value="Tyr_kinase_cat_dom"/>
</dbReference>
<dbReference type="PANTHER" id="PTHR48056">
    <property type="entry name" value="LRR RECEPTOR-LIKE SERINE/THREONINE-PROTEIN KINASE-RELATED"/>
    <property type="match status" value="1"/>
</dbReference>
<sequence length="505" mass="56177">MALNSRVFIALFHIFIWSFLDTLQISNGTQTDIYCLKSIKGSLEDPYNYLNSSWDFNNKTEGFICQFPKGIENCSSLTGLDLSSNKLSGPLPSDISVKAQSLTLANASYYIRQAYANNKGLCGGPLEPCQTQERRRQFEFSFKSGFLVGYVFTVVLVIPIFMSHYVACMNGKQRGKKMALSKGSSTKKENFEADQLNHLPTKGLLQEESKKISQLEGMVTRMNFTELCEATSNFSKGNAIGLGKIGMMYKAVLPNGSQLAVKRLHGCQSFDKQFIPELLALGSSRDMILEWPLRIKIAIGIARGLAWLHNKCDFRVVHLNLSSKSILLDKNFEPKISNFGGAKVSSSEGVMFMESNDINSSNSSFVDSGIWELVSIGVSVDWVTHLLTSSSYLNNIIDKSLTGQGFDGEIYQLLKIACTCLNTFPGQRPTMLELYNTISILGERYGVTNDSEILRQYEIATANSSNEIVEMRYGVRNNPEILRESEIATASTSNEIVEVESTWTN</sequence>
<dbReference type="AlphaFoldDB" id="A0A2N9F719"/>
<protein>
    <recommendedName>
        <fullName evidence="8">Tyrosine-protein kinase catalytic domain-containing protein</fullName>
    </recommendedName>
</protein>
<keyword evidence="7" id="KW-0732">Signal</keyword>
<evidence type="ECO:0000256" key="2">
    <source>
        <dbReference type="ARBA" id="ARBA00022737"/>
    </source>
</evidence>
<evidence type="ECO:0000256" key="7">
    <source>
        <dbReference type="SAM" id="SignalP"/>
    </source>
</evidence>
<keyword evidence="4" id="KW-0067">ATP-binding</keyword>
<feature type="transmembrane region" description="Helical" evidence="6">
    <location>
        <begin position="147"/>
        <end position="168"/>
    </location>
</feature>
<dbReference type="PANTHER" id="PTHR48056:SF81">
    <property type="entry name" value="RECEPTOR PROTEIN-TYROSINE KINASE CEPR1"/>
    <property type="match status" value="1"/>
</dbReference>
<keyword evidence="2" id="KW-0677">Repeat</keyword>
<keyword evidence="5" id="KW-0325">Glycoprotein</keyword>
<reference evidence="9" key="1">
    <citation type="submission" date="2018-02" db="EMBL/GenBank/DDBJ databases">
        <authorList>
            <person name="Cohen D.B."/>
            <person name="Kent A.D."/>
        </authorList>
    </citation>
    <scope>NUCLEOTIDE SEQUENCE</scope>
</reference>
<dbReference type="Gene3D" id="3.30.200.20">
    <property type="entry name" value="Phosphorylase Kinase, domain 1"/>
    <property type="match status" value="1"/>
</dbReference>
<evidence type="ECO:0000256" key="5">
    <source>
        <dbReference type="ARBA" id="ARBA00023180"/>
    </source>
</evidence>
<dbReference type="InterPro" id="IPR050647">
    <property type="entry name" value="Plant_LRR-RLKs"/>
</dbReference>
<feature type="domain" description="Tyrosine-protein kinase catalytic" evidence="8">
    <location>
        <begin position="234"/>
        <end position="438"/>
    </location>
</feature>
<accession>A0A2N9F719</accession>
<name>A0A2N9F719_FAGSY</name>
<dbReference type="SUPFAM" id="SSF56112">
    <property type="entry name" value="Protein kinase-like (PK-like)"/>
    <property type="match status" value="1"/>
</dbReference>
<dbReference type="InterPro" id="IPR032675">
    <property type="entry name" value="LRR_dom_sf"/>
</dbReference>
<evidence type="ECO:0000256" key="6">
    <source>
        <dbReference type="SAM" id="Phobius"/>
    </source>
</evidence>
<evidence type="ECO:0000256" key="3">
    <source>
        <dbReference type="ARBA" id="ARBA00022741"/>
    </source>
</evidence>
<evidence type="ECO:0000313" key="9">
    <source>
        <dbReference type="EMBL" id="SPC82953.1"/>
    </source>
</evidence>
<keyword evidence="1" id="KW-0433">Leucine-rich repeat</keyword>
<dbReference type="SMART" id="SM00219">
    <property type="entry name" value="TyrKc"/>
    <property type="match status" value="1"/>
</dbReference>
<feature type="signal peptide" evidence="7">
    <location>
        <begin position="1"/>
        <end position="22"/>
    </location>
</feature>
<evidence type="ECO:0000259" key="8">
    <source>
        <dbReference type="SMART" id="SM00219"/>
    </source>
</evidence>
<keyword evidence="3" id="KW-0547">Nucleotide-binding</keyword>
<keyword evidence="6" id="KW-0812">Transmembrane</keyword>
<dbReference type="Gene3D" id="1.10.510.10">
    <property type="entry name" value="Transferase(Phosphotransferase) domain 1"/>
    <property type="match status" value="1"/>
</dbReference>
<dbReference type="InterPro" id="IPR011009">
    <property type="entry name" value="Kinase-like_dom_sf"/>
</dbReference>
<dbReference type="GO" id="GO:0005524">
    <property type="term" value="F:ATP binding"/>
    <property type="evidence" value="ECO:0007669"/>
    <property type="project" value="UniProtKB-KW"/>
</dbReference>
<evidence type="ECO:0000256" key="1">
    <source>
        <dbReference type="ARBA" id="ARBA00022614"/>
    </source>
</evidence>
<dbReference type="EMBL" id="OIVN01000611">
    <property type="protein sequence ID" value="SPC82953.1"/>
    <property type="molecule type" value="Genomic_DNA"/>
</dbReference>
<proteinExistence type="predicted"/>
<keyword evidence="6" id="KW-1133">Transmembrane helix</keyword>
<evidence type="ECO:0000256" key="4">
    <source>
        <dbReference type="ARBA" id="ARBA00022840"/>
    </source>
</evidence>
<dbReference type="Gene3D" id="3.80.10.10">
    <property type="entry name" value="Ribonuclease Inhibitor"/>
    <property type="match status" value="1"/>
</dbReference>
<feature type="chain" id="PRO_5014737823" description="Tyrosine-protein kinase catalytic domain-containing protein" evidence="7">
    <location>
        <begin position="23"/>
        <end position="505"/>
    </location>
</feature>
<organism evidence="9">
    <name type="scientific">Fagus sylvatica</name>
    <name type="common">Beechnut</name>
    <dbReference type="NCBI Taxonomy" id="28930"/>
    <lineage>
        <taxon>Eukaryota</taxon>
        <taxon>Viridiplantae</taxon>
        <taxon>Streptophyta</taxon>
        <taxon>Embryophyta</taxon>
        <taxon>Tracheophyta</taxon>
        <taxon>Spermatophyta</taxon>
        <taxon>Magnoliopsida</taxon>
        <taxon>eudicotyledons</taxon>
        <taxon>Gunneridae</taxon>
        <taxon>Pentapetalae</taxon>
        <taxon>rosids</taxon>
        <taxon>fabids</taxon>
        <taxon>Fagales</taxon>
        <taxon>Fagaceae</taxon>
        <taxon>Fagus</taxon>
    </lineage>
</organism>
<dbReference type="GO" id="GO:0033612">
    <property type="term" value="F:receptor serine/threonine kinase binding"/>
    <property type="evidence" value="ECO:0007669"/>
    <property type="project" value="TreeGrafter"/>
</dbReference>
<gene>
    <name evidence="9" type="ORF">FSB_LOCUS10835</name>
</gene>
<keyword evidence="6" id="KW-0472">Membrane</keyword>
<dbReference type="GO" id="GO:0004713">
    <property type="term" value="F:protein tyrosine kinase activity"/>
    <property type="evidence" value="ECO:0007669"/>
    <property type="project" value="InterPro"/>
</dbReference>